<evidence type="ECO:0000256" key="2">
    <source>
        <dbReference type="ARBA" id="ARBA00006478"/>
    </source>
</evidence>
<evidence type="ECO:0000256" key="9">
    <source>
        <dbReference type="ARBA" id="ARBA00049535"/>
    </source>
</evidence>
<dbReference type="PANTHER" id="PTHR10210:SF32">
    <property type="entry name" value="RIBOSE-PHOSPHATE PYROPHOSPHOKINASE 2"/>
    <property type="match status" value="1"/>
</dbReference>
<dbReference type="Gene3D" id="3.40.50.2020">
    <property type="match status" value="2"/>
</dbReference>
<dbReference type="CDD" id="cd06223">
    <property type="entry name" value="PRTases_typeI"/>
    <property type="match status" value="1"/>
</dbReference>
<dbReference type="InterPro" id="IPR029099">
    <property type="entry name" value="Pribosyltran_N"/>
</dbReference>
<organism evidence="11 12">
    <name type="scientific">Oikopleura dioica</name>
    <name type="common">Tunicate</name>
    <dbReference type="NCBI Taxonomy" id="34765"/>
    <lineage>
        <taxon>Eukaryota</taxon>
        <taxon>Metazoa</taxon>
        <taxon>Chordata</taxon>
        <taxon>Tunicata</taxon>
        <taxon>Appendicularia</taxon>
        <taxon>Copelata</taxon>
        <taxon>Oikopleuridae</taxon>
        <taxon>Oikopleura</taxon>
    </lineage>
</organism>
<dbReference type="NCBIfam" id="NF002320">
    <property type="entry name" value="PRK01259.1"/>
    <property type="match status" value="1"/>
</dbReference>
<keyword evidence="6" id="KW-0547">Nucleotide-binding</keyword>
<evidence type="ECO:0000256" key="4">
    <source>
        <dbReference type="ARBA" id="ARBA00022679"/>
    </source>
</evidence>
<keyword evidence="12" id="KW-1185">Reference proteome</keyword>
<comment type="pathway">
    <text evidence="1">Metabolic intermediate biosynthesis; 5-phospho-alpha-D-ribose 1-diphosphate biosynthesis; 5-phospho-alpha-D-ribose 1-diphosphate from D-ribose 5-phosphate (route I): step 1/1.</text>
</comment>
<dbReference type="Pfam" id="PF14572">
    <property type="entry name" value="Pribosyl_synth"/>
    <property type="match status" value="1"/>
</dbReference>
<evidence type="ECO:0000256" key="5">
    <source>
        <dbReference type="ARBA" id="ARBA00022727"/>
    </source>
</evidence>
<dbReference type="SUPFAM" id="SSF53271">
    <property type="entry name" value="PRTase-like"/>
    <property type="match status" value="1"/>
</dbReference>
<reference evidence="11 12" key="1">
    <citation type="submission" date="2021-04" db="EMBL/GenBank/DDBJ databases">
        <authorList>
            <person name="Bliznina A."/>
        </authorList>
    </citation>
    <scope>NUCLEOTIDE SEQUENCE [LARGE SCALE GENOMIC DNA]</scope>
</reference>
<dbReference type="EC" id="2.7.6.1" evidence="3"/>
<dbReference type="Proteomes" id="UP001158576">
    <property type="component" value="Chromosome 2"/>
</dbReference>
<dbReference type="EMBL" id="OU015567">
    <property type="protein sequence ID" value="CAG5114044.1"/>
    <property type="molecule type" value="Genomic_DNA"/>
</dbReference>
<dbReference type="InterPro" id="IPR005946">
    <property type="entry name" value="Rib-P_diPkinase"/>
</dbReference>
<evidence type="ECO:0000256" key="3">
    <source>
        <dbReference type="ARBA" id="ARBA00013247"/>
    </source>
</evidence>
<dbReference type="Pfam" id="PF13793">
    <property type="entry name" value="Pribosyltran_N"/>
    <property type="match status" value="1"/>
</dbReference>
<evidence type="ECO:0000259" key="10">
    <source>
        <dbReference type="Pfam" id="PF13793"/>
    </source>
</evidence>
<proteinExistence type="inferred from homology"/>
<evidence type="ECO:0000256" key="7">
    <source>
        <dbReference type="ARBA" id="ARBA00022777"/>
    </source>
</evidence>
<protein>
    <recommendedName>
        <fullName evidence="3">ribose-phosphate diphosphokinase</fullName>
        <ecNumber evidence="3">2.7.6.1</ecNumber>
    </recommendedName>
</protein>
<evidence type="ECO:0000256" key="8">
    <source>
        <dbReference type="ARBA" id="ARBA00022840"/>
    </source>
</evidence>
<dbReference type="SMART" id="SM01400">
    <property type="entry name" value="Pribosyltran_N"/>
    <property type="match status" value="1"/>
</dbReference>
<sequence length="321" mass="35211">MKEIKVFAGSSHPALVGRICERLGINPAKAKTTKFKNKETNVEIQESVRGCDCYIVQTSNEKVNDLVMETLIMTSACVTASANRVFVVLPCFPYSRLDQRGAERKAIGGKLIANLLTTAGATAIITMDLHSEQTEGFFDIPVDNLLARPLIVQWLKQHYKNPESCVIVSPDAGGVKRVTAIADRFKTGFAIFHRDQRKEATSTRHAVIGDVKGKACIIVDDLADTCETLLTAARALKNCEAASVIAIVTHGLFSFDSIERIEKSAIDKLIVTNTLPQAENLTKSSKLEIIDISQLLTEAIRRTHNSESVRALFDTVPGIWN</sequence>
<keyword evidence="7" id="KW-0418">Kinase</keyword>
<dbReference type="InterPro" id="IPR029057">
    <property type="entry name" value="PRTase-like"/>
</dbReference>
<feature type="domain" description="Ribose-phosphate pyrophosphokinase N-terminal" evidence="10">
    <location>
        <begin position="4"/>
        <end position="120"/>
    </location>
</feature>
<dbReference type="InterPro" id="IPR000836">
    <property type="entry name" value="PRTase_dom"/>
</dbReference>
<gene>
    <name evidence="11" type="ORF">OKIOD_LOCUS16891</name>
</gene>
<keyword evidence="4" id="KW-0808">Transferase</keyword>
<keyword evidence="8" id="KW-0067">ATP-binding</keyword>
<evidence type="ECO:0000256" key="1">
    <source>
        <dbReference type="ARBA" id="ARBA00004996"/>
    </source>
</evidence>
<comment type="catalytic activity">
    <reaction evidence="9">
        <text>D-ribose 5-phosphate + ATP = 5-phospho-alpha-D-ribose 1-diphosphate + AMP + H(+)</text>
        <dbReference type="Rhea" id="RHEA:15609"/>
        <dbReference type="ChEBI" id="CHEBI:15378"/>
        <dbReference type="ChEBI" id="CHEBI:30616"/>
        <dbReference type="ChEBI" id="CHEBI:58017"/>
        <dbReference type="ChEBI" id="CHEBI:78346"/>
        <dbReference type="ChEBI" id="CHEBI:456215"/>
        <dbReference type="EC" id="2.7.6.1"/>
    </reaction>
</comment>
<accession>A0ABN7T8V0</accession>
<comment type="similarity">
    <text evidence="2">Belongs to the ribose-phosphate pyrophosphokinase family.</text>
</comment>
<dbReference type="PANTHER" id="PTHR10210">
    <property type="entry name" value="RIBOSE-PHOSPHATE DIPHOSPHOKINASE FAMILY MEMBER"/>
    <property type="match status" value="1"/>
</dbReference>
<evidence type="ECO:0000256" key="6">
    <source>
        <dbReference type="ARBA" id="ARBA00022741"/>
    </source>
</evidence>
<name>A0ABN7T8V0_OIKDI</name>
<dbReference type="NCBIfam" id="TIGR01251">
    <property type="entry name" value="ribP_PPkin"/>
    <property type="match status" value="1"/>
</dbReference>
<keyword evidence="5" id="KW-0545">Nucleotide biosynthesis</keyword>
<evidence type="ECO:0000313" key="11">
    <source>
        <dbReference type="EMBL" id="CAG5114044.1"/>
    </source>
</evidence>
<evidence type="ECO:0000313" key="12">
    <source>
        <dbReference type="Proteomes" id="UP001158576"/>
    </source>
</evidence>